<evidence type="ECO:0000313" key="1">
    <source>
        <dbReference type="EMBL" id="GAA2783044.1"/>
    </source>
</evidence>
<comment type="caution">
    <text evidence="1">The sequence shown here is derived from an EMBL/GenBank/DDBJ whole genome shotgun (WGS) entry which is preliminary data.</text>
</comment>
<sequence>MPTAQSVTDTEVLRAGGVDVVRDGIPILASSRHVAGFRPGRAVEAAMEEHQSAAGCG</sequence>
<evidence type="ECO:0000313" key="2">
    <source>
        <dbReference type="Proteomes" id="UP001500893"/>
    </source>
</evidence>
<reference evidence="1 2" key="1">
    <citation type="journal article" date="2019" name="Int. J. Syst. Evol. Microbiol.">
        <title>The Global Catalogue of Microorganisms (GCM) 10K type strain sequencing project: providing services to taxonomists for standard genome sequencing and annotation.</title>
        <authorList>
            <consortium name="The Broad Institute Genomics Platform"/>
            <consortium name="The Broad Institute Genome Sequencing Center for Infectious Disease"/>
            <person name="Wu L."/>
            <person name="Ma J."/>
        </authorList>
    </citation>
    <scope>NUCLEOTIDE SEQUENCE [LARGE SCALE GENOMIC DNA]</scope>
    <source>
        <strain evidence="1 2">JCM 11574</strain>
    </source>
</reference>
<proteinExistence type="predicted"/>
<name>A0ABN3V905_9ACTN</name>
<organism evidence="1 2">
    <name type="scientific">Streptomyces rameus</name>
    <dbReference type="NCBI Taxonomy" id="68261"/>
    <lineage>
        <taxon>Bacteria</taxon>
        <taxon>Bacillati</taxon>
        <taxon>Actinomycetota</taxon>
        <taxon>Actinomycetes</taxon>
        <taxon>Kitasatosporales</taxon>
        <taxon>Streptomycetaceae</taxon>
        <taxon>Streptomyces</taxon>
    </lineage>
</organism>
<keyword evidence="2" id="KW-1185">Reference proteome</keyword>
<protein>
    <submittedName>
        <fullName evidence="1">Uncharacterized protein</fullName>
    </submittedName>
</protein>
<accession>A0ABN3V905</accession>
<gene>
    <name evidence="1" type="ORF">GCM10010521_72120</name>
</gene>
<dbReference type="EMBL" id="BAAAVM010000154">
    <property type="protein sequence ID" value="GAA2783044.1"/>
    <property type="molecule type" value="Genomic_DNA"/>
</dbReference>
<dbReference type="Proteomes" id="UP001500893">
    <property type="component" value="Unassembled WGS sequence"/>
</dbReference>